<dbReference type="EMBL" id="JALLPJ020001340">
    <property type="protein sequence ID" value="KAL3768894.1"/>
    <property type="molecule type" value="Genomic_DNA"/>
</dbReference>
<dbReference type="InterPro" id="IPR001202">
    <property type="entry name" value="WW_dom"/>
</dbReference>
<reference evidence="3 4" key="1">
    <citation type="submission" date="2024-10" db="EMBL/GenBank/DDBJ databases">
        <title>Updated reference genomes for cyclostephanoid diatoms.</title>
        <authorList>
            <person name="Roberts W.R."/>
            <person name="Alverson A.J."/>
        </authorList>
    </citation>
    <scope>NUCLEOTIDE SEQUENCE [LARGE SCALE GENOMIC DNA]</scope>
    <source>
        <strain evidence="3 4">AJA010-31</strain>
    </source>
</reference>
<organism evidence="3 4">
    <name type="scientific">Cyclotella atomus</name>
    <dbReference type="NCBI Taxonomy" id="382360"/>
    <lineage>
        <taxon>Eukaryota</taxon>
        <taxon>Sar</taxon>
        <taxon>Stramenopiles</taxon>
        <taxon>Ochrophyta</taxon>
        <taxon>Bacillariophyta</taxon>
        <taxon>Coscinodiscophyceae</taxon>
        <taxon>Thalassiosirophycidae</taxon>
        <taxon>Stephanodiscales</taxon>
        <taxon>Stephanodiscaceae</taxon>
        <taxon>Cyclotella</taxon>
    </lineage>
</organism>
<evidence type="ECO:0000259" key="2">
    <source>
        <dbReference type="PROSITE" id="PS50020"/>
    </source>
</evidence>
<accession>A0ABD3MYF5</accession>
<evidence type="ECO:0000313" key="3">
    <source>
        <dbReference type="EMBL" id="KAL3768894.1"/>
    </source>
</evidence>
<keyword evidence="4" id="KW-1185">Reference proteome</keyword>
<dbReference type="PROSITE" id="PS01159">
    <property type="entry name" value="WW_DOMAIN_1"/>
    <property type="match status" value="1"/>
</dbReference>
<comment type="caution">
    <text evidence="3">The sequence shown here is derived from an EMBL/GenBank/DDBJ whole genome shotgun (WGS) entry which is preliminary data.</text>
</comment>
<dbReference type="PROSITE" id="PS50020">
    <property type="entry name" value="WW_DOMAIN_2"/>
    <property type="match status" value="1"/>
</dbReference>
<proteinExistence type="predicted"/>
<dbReference type="SMART" id="SM00456">
    <property type="entry name" value="WW"/>
    <property type="match status" value="1"/>
</dbReference>
<protein>
    <recommendedName>
        <fullName evidence="2">WW domain-containing protein</fullName>
    </recommendedName>
</protein>
<dbReference type="AlphaFoldDB" id="A0ABD3MYF5"/>
<gene>
    <name evidence="3" type="ORF">ACHAWO_010608</name>
</gene>
<sequence length="294" mass="34042">MTKQTMDYSSSSDSNSDIDEEEAPLFFPSSNNFNSASINPETGQNIKGISFGVNYERSRRERKEKALMKQFEAFDIEIAAAKHHPSFCSLGFISNVAIIMFVLYCANEVIQRRKHHKEVDNPLHYGRAPSSRWGHRFDDDDDSFENAGAKEEELIPAYKLGIKDTLHTPRYHHRGHNANKPHKKKLTPKDMELDMEEWEEYEMEVSHLLSNSKPDWDIHQKTKEGVADSNNVEDAVGSDGYDEHWIQYFDEETKKPYYFIMENNRTQWDVPEINDSTVILVYDAEKGELVTPVN</sequence>
<dbReference type="Proteomes" id="UP001530400">
    <property type="component" value="Unassembled WGS sequence"/>
</dbReference>
<evidence type="ECO:0000256" key="1">
    <source>
        <dbReference type="SAM" id="MobiDB-lite"/>
    </source>
</evidence>
<feature type="domain" description="WW" evidence="2">
    <location>
        <begin position="239"/>
        <end position="273"/>
    </location>
</feature>
<evidence type="ECO:0000313" key="4">
    <source>
        <dbReference type="Proteomes" id="UP001530400"/>
    </source>
</evidence>
<name>A0ABD3MYF5_9STRA</name>
<feature type="region of interest" description="Disordered" evidence="1">
    <location>
        <begin position="1"/>
        <end position="21"/>
    </location>
</feature>